<evidence type="ECO:0000313" key="9">
    <source>
        <dbReference type="Proteomes" id="UP001626550"/>
    </source>
</evidence>
<accession>A0ABD2PIA1</accession>
<keyword evidence="1" id="KW-0540">Nuclease</keyword>
<dbReference type="PANTHER" id="PTHR13522">
    <property type="entry name" value="U6 SNRNA PHOSPHODIESTERASE 1"/>
    <property type="match status" value="1"/>
</dbReference>
<dbReference type="GO" id="GO:0016829">
    <property type="term" value="F:lyase activity"/>
    <property type="evidence" value="ECO:0007669"/>
    <property type="project" value="UniProtKB-KW"/>
</dbReference>
<dbReference type="GO" id="GO:0004527">
    <property type="term" value="F:exonuclease activity"/>
    <property type="evidence" value="ECO:0007669"/>
    <property type="project" value="UniProtKB-KW"/>
</dbReference>
<keyword evidence="9" id="KW-1185">Reference proteome</keyword>
<evidence type="ECO:0000256" key="2">
    <source>
        <dbReference type="ARBA" id="ARBA00022801"/>
    </source>
</evidence>
<name>A0ABD2PIA1_9PLAT</name>
<comment type="caution">
    <text evidence="8">The sequence shown here is derived from an EMBL/GenBank/DDBJ whole genome shotgun (WGS) entry which is preliminary data.</text>
</comment>
<organism evidence="8 9">
    <name type="scientific">Cichlidogyrus casuarinus</name>
    <dbReference type="NCBI Taxonomy" id="1844966"/>
    <lineage>
        <taxon>Eukaryota</taxon>
        <taxon>Metazoa</taxon>
        <taxon>Spiralia</taxon>
        <taxon>Lophotrochozoa</taxon>
        <taxon>Platyhelminthes</taxon>
        <taxon>Monogenea</taxon>
        <taxon>Monopisthocotylea</taxon>
        <taxon>Dactylogyridea</taxon>
        <taxon>Ancyrocephalidae</taxon>
        <taxon>Cichlidogyrus</taxon>
    </lineage>
</organism>
<dbReference type="InterPro" id="IPR027521">
    <property type="entry name" value="Usb1"/>
</dbReference>
<gene>
    <name evidence="8" type="primary">USB1</name>
    <name evidence="8" type="ORF">Ciccas_014473</name>
</gene>
<evidence type="ECO:0000256" key="7">
    <source>
        <dbReference type="ARBA" id="ARBA00030030"/>
    </source>
</evidence>
<dbReference type="Proteomes" id="UP001626550">
    <property type="component" value="Unassembled WGS sequence"/>
</dbReference>
<dbReference type="InterPro" id="IPR009097">
    <property type="entry name" value="Cyclic_Pdiesterase"/>
</dbReference>
<evidence type="ECO:0000256" key="3">
    <source>
        <dbReference type="ARBA" id="ARBA00023239"/>
    </source>
</evidence>
<dbReference type="Gene3D" id="3.90.1140.10">
    <property type="entry name" value="Cyclic phosphodiesterase"/>
    <property type="match status" value="1"/>
</dbReference>
<sequence length="174" mass="20145">DDETIQSILDLTGQPDFGWMPMQNSEYHLSLSKTWPIKHHWIKPLQQQLATKLENHPSLHFSYDKIDIFVNEDKSRSFFAASVDQSSNTRLLALCSKISACIAEFNGPGYYTDPVFHCSLFWRLGDHLEQEYIDENEAQWMNECSTLLASSPITCHFDHLYLKTGNKLFRINLS</sequence>
<reference evidence="8 9" key="1">
    <citation type="submission" date="2024-11" db="EMBL/GenBank/DDBJ databases">
        <title>Adaptive evolution of stress response genes in parasites aligns with host niche diversity.</title>
        <authorList>
            <person name="Hahn C."/>
            <person name="Resl P."/>
        </authorList>
    </citation>
    <scope>NUCLEOTIDE SEQUENCE [LARGE SCALE GENOMIC DNA]</scope>
    <source>
        <strain evidence="8">EGGRZ-B1_66</strain>
        <tissue evidence="8">Body</tissue>
    </source>
</reference>
<evidence type="ECO:0000313" key="8">
    <source>
        <dbReference type="EMBL" id="KAL3307028.1"/>
    </source>
</evidence>
<dbReference type="EMBL" id="JBJKFK010008612">
    <property type="protein sequence ID" value="KAL3307028.1"/>
    <property type="molecule type" value="Genomic_DNA"/>
</dbReference>
<keyword evidence="4" id="KW-0539">Nucleus</keyword>
<keyword evidence="3" id="KW-0456">Lyase</keyword>
<dbReference type="AlphaFoldDB" id="A0ABD2PIA1"/>
<comment type="catalytic activity">
    <reaction evidence="5">
        <text>a 3'-end uridylyl-uridine-RNA = a 3'-end 2',3'-cyclophospho-uridine-RNA + uridine</text>
        <dbReference type="Rhea" id="RHEA:46052"/>
        <dbReference type="Rhea" id="RHEA-COMP:17384"/>
        <dbReference type="Rhea" id="RHEA-COMP:17385"/>
        <dbReference type="ChEBI" id="CHEBI:16704"/>
        <dbReference type="ChEBI" id="CHEBI:85643"/>
        <dbReference type="ChEBI" id="CHEBI:85644"/>
    </reaction>
    <physiologicalReaction direction="left-to-right" evidence="5">
        <dbReference type="Rhea" id="RHEA:46053"/>
    </physiologicalReaction>
</comment>
<dbReference type="SUPFAM" id="SSF55144">
    <property type="entry name" value="LigT-like"/>
    <property type="match status" value="1"/>
</dbReference>
<proteinExistence type="predicted"/>
<dbReference type="PANTHER" id="PTHR13522:SF3">
    <property type="entry name" value="U6 SNRNA PHOSPHODIESTERASE 1"/>
    <property type="match status" value="1"/>
</dbReference>
<feature type="non-terminal residue" evidence="8">
    <location>
        <position position="1"/>
    </location>
</feature>
<evidence type="ECO:0000256" key="1">
    <source>
        <dbReference type="ARBA" id="ARBA00022722"/>
    </source>
</evidence>
<evidence type="ECO:0000256" key="5">
    <source>
        <dbReference type="ARBA" id="ARBA00029300"/>
    </source>
</evidence>
<protein>
    <recommendedName>
        <fullName evidence="6">U6 snRNA phosphodiesterase 1</fullName>
    </recommendedName>
    <alternativeName>
        <fullName evidence="7">3'-5' RNA exonuclease USB1</fullName>
    </alternativeName>
</protein>
<evidence type="ECO:0000256" key="4">
    <source>
        <dbReference type="ARBA" id="ARBA00023242"/>
    </source>
</evidence>
<keyword evidence="2" id="KW-0378">Hydrolase</keyword>
<keyword evidence="8" id="KW-0269">Exonuclease</keyword>
<dbReference type="Pfam" id="PF09749">
    <property type="entry name" value="HVSL"/>
    <property type="match status" value="1"/>
</dbReference>
<evidence type="ECO:0000256" key="6">
    <source>
        <dbReference type="ARBA" id="ARBA00029543"/>
    </source>
</evidence>